<sequence>MLAKKQNTYTLLEDDDYDVVVDADINVSRDNKREKGRGKRFRKRAESDADEDEEKIGETEEEKRVKKRKSNDDSDGSSGSESEEERLRDRKERDELERHIRERDAASTRKLTEKKLSKKEEEQAIRRSNALEQDEIGTLRKVSRQEYLKKREQKKLDELRDEIEDEQYLFDSVKLTEVEYKEMRYKRELYDLIKKRTEDEDNRNEYRIPDAYDLDGDVNQEKRFAVALQRYRDPDANDKMNPFAEQEAWEDHQIGKATLKFGSKDRKARSEDYQFAFEDQIEFIKAAVMDGVNVDQESAIEELEASVAKSAFEKLQADRKTLPIFPYRDELLQAINEHQVLVIVGETGSGKTTQIPQYLHEAGYTKHGKVGCTQPRRVAAMSVSARVSQEMGVKLGHEVGYSIRFEDCTSEKTILKYMTDGMLLREFLGEPDLASYSVIMVDEAHERTLSTDILFGLVKDIARFRPDLKLLISSATLDAEKFSDYFDSAPIFKIPGRRFPVDIHYTKAPEADYLDAAIVTALQIHVTQPPGDGDILHGELTKVGRRMAEFPLDPMLSKMIVASEKYKCSDEIISIAAMLSIGNSIFYRPKDKQVHADNARLNFHMGNVGDHVALLKVYNSWKETNFSTQWCYENYIQVRSMKRARDIRDQLEGLLERVEIELTSNLNDLDAIKKSITSGFFPHSARLQKNGSYRTVKLPLTVHIHPSSGLAQVLPRWVVYHELVHTTKEYMRQVTELKPEWLVEIAPHYYQLKDVEDHGSKKMPRGEGRAS</sequence>
<keyword evidence="6" id="KW-0067">ATP-binding</keyword>
<dbReference type="GO" id="GO:0009536">
    <property type="term" value="C:plastid"/>
    <property type="evidence" value="ECO:0007669"/>
    <property type="project" value="UniProtKB-SubCell"/>
</dbReference>
<dbReference type="InterPro" id="IPR011545">
    <property type="entry name" value="DEAD/DEAH_box_helicase_dom"/>
</dbReference>
<evidence type="ECO:0000259" key="11">
    <source>
        <dbReference type="PROSITE" id="PS51192"/>
    </source>
</evidence>
<dbReference type="Pfam" id="PF07717">
    <property type="entry name" value="OB_NTP_bind"/>
    <property type="match status" value="1"/>
</dbReference>
<keyword evidence="3" id="KW-0547">Nucleotide-binding</keyword>
<dbReference type="PANTHER" id="PTHR18934:SF83">
    <property type="entry name" value="PRE-MRNA-SPLICING FACTOR ATP-DEPENDENT RNA HELICASE DHX16"/>
    <property type="match status" value="1"/>
</dbReference>
<evidence type="ECO:0000256" key="8">
    <source>
        <dbReference type="ARBA" id="ARBA00047984"/>
    </source>
</evidence>
<evidence type="ECO:0000256" key="4">
    <source>
        <dbReference type="ARBA" id="ARBA00022801"/>
    </source>
</evidence>
<dbReference type="EMBL" id="OOIL02003368">
    <property type="protein sequence ID" value="VFQ87405.1"/>
    <property type="molecule type" value="Genomic_DNA"/>
</dbReference>
<dbReference type="SUPFAM" id="SSF52540">
    <property type="entry name" value="P-loop containing nucleoside triphosphate hydrolases"/>
    <property type="match status" value="2"/>
</dbReference>
<dbReference type="GO" id="GO:0003723">
    <property type="term" value="F:RNA binding"/>
    <property type="evidence" value="ECO:0007669"/>
    <property type="project" value="TreeGrafter"/>
</dbReference>
<dbReference type="Proteomes" id="UP000595140">
    <property type="component" value="Unassembled WGS sequence"/>
</dbReference>
<keyword evidence="4" id="KW-0378">Hydrolase</keyword>
<feature type="compositionally biased region" description="Basic residues" evidence="10">
    <location>
        <begin position="34"/>
        <end position="43"/>
    </location>
</feature>
<organism evidence="12 13">
    <name type="scientific">Cuscuta campestris</name>
    <dbReference type="NCBI Taxonomy" id="132261"/>
    <lineage>
        <taxon>Eukaryota</taxon>
        <taxon>Viridiplantae</taxon>
        <taxon>Streptophyta</taxon>
        <taxon>Embryophyta</taxon>
        <taxon>Tracheophyta</taxon>
        <taxon>Spermatophyta</taxon>
        <taxon>Magnoliopsida</taxon>
        <taxon>eudicotyledons</taxon>
        <taxon>Gunneridae</taxon>
        <taxon>Pentapetalae</taxon>
        <taxon>asterids</taxon>
        <taxon>lamiids</taxon>
        <taxon>Solanales</taxon>
        <taxon>Convolvulaceae</taxon>
        <taxon>Cuscuteae</taxon>
        <taxon>Cuscuta</taxon>
        <taxon>Cuscuta subgen. Grammica</taxon>
        <taxon>Cuscuta sect. Cleistogrammica</taxon>
    </lineage>
</organism>
<evidence type="ECO:0000256" key="3">
    <source>
        <dbReference type="ARBA" id="ARBA00022741"/>
    </source>
</evidence>
<dbReference type="GO" id="GO:0071013">
    <property type="term" value="C:catalytic step 2 spliceosome"/>
    <property type="evidence" value="ECO:0007669"/>
    <property type="project" value="TreeGrafter"/>
</dbReference>
<dbReference type="OrthoDB" id="10253254at2759"/>
<feature type="region of interest" description="Disordered" evidence="10">
    <location>
        <begin position="22"/>
        <end position="129"/>
    </location>
</feature>
<dbReference type="GO" id="GO:0003724">
    <property type="term" value="F:RNA helicase activity"/>
    <property type="evidence" value="ECO:0007669"/>
    <property type="project" value="UniProtKB-EC"/>
</dbReference>
<evidence type="ECO:0000256" key="1">
    <source>
        <dbReference type="ARBA" id="ARBA00004474"/>
    </source>
</evidence>
<keyword evidence="7" id="KW-0507">mRNA processing</keyword>
<gene>
    <name evidence="12" type="ORF">CCAM_LOCUS29181</name>
</gene>
<proteinExistence type="predicted"/>
<name>A0A484MF86_9ASTE</name>
<dbReference type="PROSITE" id="PS00690">
    <property type="entry name" value="DEAH_ATP_HELICASE"/>
    <property type="match status" value="1"/>
</dbReference>
<evidence type="ECO:0000256" key="5">
    <source>
        <dbReference type="ARBA" id="ARBA00022806"/>
    </source>
</evidence>
<evidence type="ECO:0000256" key="6">
    <source>
        <dbReference type="ARBA" id="ARBA00022840"/>
    </source>
</evidence>
<dbReference type="Pfam" id="PF21010">
    <property type="entry name" value="HA2_C"/>
    <property type="match status" value="1"/>
</dbReference>
<dbReference type="InterPro" id="IPR027417">
    <property type="entry name" value="P-loop_NTPase"/>
</dbReference>
<dbReference type="Pfam" id="PF00270">
    <property type="entry name" value="DEAD"/>
    <property type="match status" value="1"/>
</dbReference>
<accession>A0A484MF86</accession>
<keyword evidence="5" id="KW-0347">Helicase</keyword>
<dbReference type="InterPro" id="IPR011709">
    <property type="entry name" value="DEAD-box_helicase_OB_fold"/>
</dbReference>
<dbReference type="PROSITE" id="PS51192">
    <property type="entry name" value="HELICASE_ATP_BIND_1"/>
    <property type="match status" value="1"/>
</dbReference>
<dbReference type="EC" id="3.6.4.13" evidence="2"/>
<evidence type="ECO:0000313" key="12">
    <source>
        <dbReference type="EMBL" id="VFQ87405.1"/>
    </source>
</evidence>
<dbReference type="InterPro" id="IPR007502">
    <property type="entry name" value="Helicase-assoc_dom"/>
</dbReference>
<keyword evidence="7" id="KW-0508">mRNA splicing</keyword>
<dbReference type="FunFam" id="3.40.50.300:FF:000594">
    <property type="entry name" value="Pre-mRNA-splicing factor ATP-dependent RNA helicase"/>
    <property type="match status" value="1"/>
</dbReference>
<dbReference type="Gene3D" id="1.20.120.1080">
    <property type="match status" value="1"/>
</dbReference>
<reference evidence="12 13" key="1">
    <citation type="submission" date="2018-04" db="EMBL/GenBank/DDBJ databases">
        <authorList>
            <person name="Vogel A."/>
        </authorList>
    </citation>
    <scope>NUCLEOTIDE SEQUENCE [LARGE SCALE GENOMIC DNA]</scope>
</reference>
<dbReference type="GO" id="GO:0005524">
    <property type="term" value="F:ATP binding"/>
    <property type="evidence" value="ECO:0007669"/>
    <property type="project" value="UniProtKB-KW"/>
</dbReference>
<evidence type="ECO:0000256" key="7">
    <source>
        <dbReference type="ARBA" id="ARBA00023187"/>
    </source>
</evidence>
<protein>
    <recommendedName>
        <fullName evidence="2">RNA helicase</fullName>
        <ecNumber evidence="2">3.6.4.13</ecNumber>
    </recommendedName>
</protein>
<evidence type="ECO:0000256" key="2">
    <source>
        <dbReference type="ARBA" id="ARBA00012552"/>
    </source>
</evidence>
<evidence type="ECO:0000256" key="9">
    <source>
        <dbReference type="SAM" id="Coils"/>
    </source>
</evidence>
<feature type="domain" description="Helicase ATP-binding" evidence="11">
    <location>
        <begin position="332"/>
        <end position="495"/>
    </location>
</feature>
<comment type="subcellular location">
    <subcellularLocation>
        <location evidence="1">Plastid</location>
    </subcellularLocation>
</comment>
<comment type="catalytic activity">
    <reaction evidence="8">
        <text>ATP + H2O = ADP + phosphate + H(+)</text>
        <dbReference type="Rhea" id="RHEA:13065"/>
        <dbReference type="ChEBI" id="CHEBI:15377"/>
        <dbReference type="ChEBI" id="CHEBI:15378"/>
        <dbReference type="ChEBI" id="CHEBI:30616"/>
        <dbReference type="ChEBI" id="CHEBI:43474"/>
        <dbReference type="ChEBI" id="CHEBI:456216"/>
        <dbReference type="EC" id="3.6.4.13"/>
    </reaction>
</comment>
<evidence type="ECO:0000313" key="13">
    <source>
        <dbReference type="Proteomes" id="UP000595140"/>
    </source>
</evidence>
<dbReference type="InterPro" id="IPR014001">
    <property type="entry name" value="Helicase_ATP-bd"/>
</dbReference>
<dbReference type="PANTHER" id="PTHR18934">
    <property type="entry name" value="ATP-DEPENDENT RNA HELICASE"/>
    <property type="match status" value="1"/>
</dbReference>
<keyword evidence="13" id="KW-1185">Reference proteome</keyword>
<dbReference type="SMART" id="SM00487">
    <property type="entry name" value="DEXDc"/>
    <property type="match status" value="1"/>
</dbReference>
<dbReference type="Gene3D" id="3.40.50.300">
    <property type="entry name" value="P-loop containing nucleotide triphosphate hydrolases"/>
    <property type="match status" value="1"/>
</dbReference>
<evidence type="ECO:0000256" key="10">
    <source>
        <dbReference type="SAM" id="MobiDB-lite"/>
    </source>
</evidence>
<dbReference type="GO" id="GO:0008380">
    <property type="term" value="P:RNA splicing"/>
    <property type="evidence" value="ECO:0007669"/>
    <property type="project" value="UniProtKB-KW"/>
</dbReference>
<dbReference type="GO" id="GO:0016787">
    <property type="term" value="F:hydrolase activity"/>
    <property type="evidence" value="ECO:0007669"/>
    <property type="project" value="UniProtKB-KW"/>
</dbReference>
<feature type="compositionally biased region" description="Basic and acidic residues" evidence="10">
    <location>
        <begin position="85"/>
        <end position="125"/>
    </location>
</feature>
<dbReference type="AlphaFoldDB" id="A0A484MF86"/>
<keyword evidence="9" id="KW-0175">Coiled coil</keyword>
<dbReference type="InterPro" id="IPR002464">
    <property type="entry name" value="DNA/RNA_helicase_DEAH_CS"/>
</dbReference>
<feature type="coiled-coil region" evidence="9">
    <location>
        <begin position="142"/>
        <end position="169"/>
    </location>
</feature>
<dbReference type="SMART" id="SM00847">
    <property type="entry name" value="HA2"/>
    <property type="match status" value="1"/>
</dbReference>